<dbReference type="PANTHER" id="PTHR30468:SF1">
    <property type="entry name" value="ALPHA-KETOGLUTARATE-DEPENDENT SULFONATE DIOXYGENASE"/>
    <property type="match status" value="1"/>
</dbReference>
<name>A0A520S2X4_9GAMM</name>
<dbReference type="PANTHER" id="PTHR30468">
    <property type="entry name" value="ALPHA-KETOGLUTARATE-DEPENDENT SULFONATE DIOXYGENASE"/>
    <property type="match status" value="1"/>
</dbReference>
<keyword evidence="4" id="KW-0560">Oxidoreductase</keyword>
<feature type="domain" description="TauD/TfdA-like" evidence="6">
    <location>
        <begin position="89"/>
        <end position="354"/>
    </location>
</feature>
<protein>
    <submittedName>
        <fullName evidence="7">Taurine dioxygenase</fullName>
    </submittedName>
</protein>
<comment type="caution">
    <text evidence="7">The sequence shown here is derived from an EMBL/GenBank/DDBJ whole genome shotgun (WGS) entry which is preliminary data.</text>
</comment>
<accession>A0A520S2X4</accession>
<evidence type="ECO:0000256" key="4">
    <source>
        <dbReference type="ARBA" id="ARBA00023002"/>
    </source>
</evidence>
<evidence type="ECO:0000256" key="2">
    <source>
        <dbReference type="ARBA" id="ARBA00022723"/>
    </source>
</evidence>
<dbReference type="InterPro" id="IPR003819">
    <property type="entry name" value="TauD/TfdA-like"/>
</dbReference>
<dbReference type="EMBL" id="SHAG01000007">
    <property type="protein sequence ID" value="RZO76823.1"/>
    <property type="molecule type" value="Genomic_DNA"/>
</dbReference>
<dbReference type="GO" id="GO:0016706">
    <property type="term" value="F:2-oxoglutarate-dependent dioxygenase activity"/>
    <property type="evidence" value="ECO:0007669"/>
    <property type="project" value="TreeGrafter"/>
</dbReference>
<dbReference type="AlphaFoldDB" id="A0A520S2X4"/>
<evidence type="ECO:0000313" key="8">
    <source>
        <dbReference type="Proteomes" id="UP000316199"/>
    </source>
</evidence>
<keyword evidence="3 7" id="KW-0223">Dioxygenase</keyword>
<dbReference type="InterPro" id="IPR042098">
    <property type="entry name" value="TauD-like_sf"/>
</dbReference>
<evidence type="ECO:0000256" key="5">
    <source>
        <dbReference type="ARBA" id="ARBA00023004"/>
    </source>
</evidence>
<keyword evidence="5" id="KW-0408">Iron</keyword>
<reference evidence="7 8" key="1">
    <citation type="submission" date="2019-02" db="EMBL/GenBank/DDBJ databases">
        <title>Prokaryotic population dynamics and viral predation in marine succession experiment using metagenomics: the confinement effect.</title>
        <authorList>
            <person name="Haro-Moreno J.M."/>
            <person name="Rodriguez-Valera F."/>
            <person name="Lopez-Perez M."/>
        </authorList>
    </citation>
    <scope>NUCLEOTIDE SEQUENCE [LARGE SCALE GENOMIC DNA]</scope>
    <source>
        <strain evidence="7">MED-G157</strain>
    </source>
</reference>
<organism evidence="7 8">
    <name type="scientific">OM182 bacterium</name>
    <dbReference type="NCBI Taxonomy" id="2510334"/>
    <lineage>
        <taxon>Bacteria</taxon>
        <taxon>Pseudomonadati</taxon>
        <taxon>Pseudomonadota</taxon>
        <taxon>Gammaproteobacteria</taxon>
        <taxon>OMG group</taxon>
        <taxon>OM182 clade</taxon>
    </lineage>
</organism>
<evidence type="ECO:0000256" key="1">
    <source>
        <dbReference type="ARBA" id="ARBA00005896"/>
    </source>
</evidence>
<dbReference type="SUPFAM" id="SSF51197">
    <property type="entry name" value="Clavaminate synthase-like"/>
    <property type="match status" value="1"/>
</dbReference>
<dbReference type="Proteomes" id="UP000316199">
    <property type="component" value="Unassembled WGS sequence"/>
</dbReference>
<comment type="similarity">
    <text evidence="1">Belongs to the TfdA dioxygenase family.</text>
</comment>
<evidence type="ECO:0000313" key="7">
    <source>
        <dbReference type="EMBL" id="RZO76823.1"/>
    </source>
</evidence>
<dbReference type="GO" id="GO:0046872">
    <property type="term" value="F:metal ion binding"/>
    <property type="evidence" value="ECO:0007669"/>
    <property type="project" value="UniProtKB-KW"/>
</dbReference>
<proteinExistence type="inferred from homology"/>
<keyword evidence="2" id="KW-0479">Metal-binding</keyword>
<dbReference type="InterPro" id="IPR051323">
    <property type="entry name" value="AtsK-like"/>
</dbReference>
<evidence type="ECO:0000256" key="3">
    <source>
        <dbReference type="ARBA" id="ARBA00022964"/>
    </source>
</evidence>
<evidence type="ECO:0000259" key="6">
    <source>
        <dbReference type="Pfam" id="PF02668"/>
    </source>
</evidence>
<sequence>MSVNLESAIEKSEEYNRNALDLLGKLYPSGRVSERDEADEINADLPLEQRFRPYSLSGLGVALEYQQMGMRPVSADLEEKATRLGCELEHLAVTLGTVIHNIDLKDDLSDEQISFIRQTLLERKVIFFHDQNLSENQQVEFGKRFGTLDAFPFGPPGENPYLFYIHHNENRPGSENNWHTDVTWMENPSLGSIAQVDVAPPIGGSTLFSDSHAAYLGLPADLKERLQHVHGINDYNVFMRKYPEELHAEIKQKIPFGVSHPLLRTHPETHKTALYVHLGFVRQDALFDIRTGETLPLEECRDIIRQINMQHMREEYVCRFNYGPGSIAFWDNRAVQHYAASDYWPHERVLRRVTISGDRPYYDPSQSPSSPRNLS</sequence>
<dbReference type="GO" id="GO:0005737">
    <property type="term" value="C:cytoplasm"/>
    <property type="evidence" value="ECO:0007669"/>
    <property type="project" value="TreeGrafter"/>
</dbReference>
<dbReference type="Pfam" id="PF02668">
    <property type="entry name" value="TauD"/>
    <property type="match status" value="1"/>
</dbReference>
<gene>
    <name evidence="7" type="ORF">EVA68_02980</name>
</gene>
<dbReference type="Gene3D" id="3.60.130.10">
    <property type="entry name" value="Clavaminate synthase-like"/>
    <property type="match status" value="1"/>
</dbReference>